<evidence type="ECO:0000313" key="3">
    <source>
        <dbReference type="Proteomes" id="UP000015480"/>
    </source>
</evidence>
<dbReference type="KEGG" id="pami:JCM7686_pAMI4p333"/>
<accession>S5Z0P9</accession>
<name>S5Z0P9_PARAH</name>
<sequence>MACAAVMRRRKSIRQRPSTIAGKVGATTASSPGSWWPRHGASRAQAIMIEATTGRHVARHQVSGRKREGRERQIGRSKGGMNTKLHAVADSKGRPIWFYMSAGQVSDYTGGGTAEQSAKGGLATSRLRGNPPHG</sequence>
<dbReference type="Proteomes" id="UP000015480">
    <property type="component" value="Plasmid pAMI4"/>
</dbReference>
<organism evidence="2 3">
    <name type="scientific">Paracoccus aminophilus JCM 7686</name>
    <dbReference type="NCBI Taxonomy" id="1367847"/>
    <lineage>
        <taxon>Bacteria</taxon>
        <taxon>Pseudomonadati</taxon>
        <taxon>Pseudomonadota</taxon>
        <taxon>Alphaproteobacteria</taxon>
        <taxon>Rhodobacterales</taxon>
        <taxon>Paracoccaceae</taxon>
        <taxon>Paracoccus</taxon>
    </lineage>
</organism>
<keyword evidence="3" id="KW-1185">Reference proteome</keyword>
<gene>
    <name evidence="2" type="ORF">JCM7686_pAMI4p333</name>
</gene>
<keyword evidence="2" id="KW-0614">Plasmid</keyword>
<protein>
    <submittedName>
        <fullName evidence="2">Transposase</fullName>
    </submittedName>
</protein>
<dbReference type="EMBL" id="CP006652">
    <property type="protein sequence ID" value="AGT11021.1"/>
    <property type="molecule type" value="Genomic_DNA"/>
</dbReference>
<evidence type="ECO:0000313" key="2">
    <source>
        <dbReference type="EMBL" id="AGT11021.1"/>
    </source>
</evidence>
<proteinExistence type="predicted"/>
<dbReference type="eggNOG" id="COG0309">
    <property type="taxonomic scope" value="Bacteria"/>
</dbReference>
<feature type="region of interest" description="Disordered" evidence="1">
    <location>
        <begin position="108"/>
        <end position="134"/>
    </location>
</feature>
<feature type="region of interest" description="Disordered" evidence="1">
    <location>
        <begin position="55"/>
        <end position="83"/>
    </location>
</feature>
<feature type="compositionally biased region" description="Basic and acidic residues" evidence="1">
    <location>
        <begin position="65"/>
        <end position="74"/>
    </location>
</feature>
<geneLocation type="plasmid" evidence="2 3">
    <name>pAMI4</name>
</geneLocation>
<dbReference type="HOGENOM" id="CLU_1894194_0_0_5"/>
<dbReference type="AlphaFoldDB" id="S5Z0P9"/>
<evidence type="ECO:0000256" key="1">
    <source>
        <dbReference type="SAM" id="MobiDB-lite"/>
    </source>
</evidence>
<reference evidence="2 3" key="1">
    <citation type="journal article" date="2014" name="BMC Genomics">
        <title>Architecture and functions of a multipartite genome of the methylotrophic bacterium Paracoccus aminophilus JCM 7686, containing primary and secondary chromids.</title>
        <authorList>
            <person name="Dziewit L."/>
            <person name="Czarnecki J."/>
            <person name="Wibberg D."/>
            <person name="Radlinska M."/>
            <person name="Mrozek P."/>
            <person name="Szymczak M."/>
            <person name="Schluter A."/>
            <person name="Puhler A."/>
            <person name="Bartosik D."/>
        </authorList>
    </citation>
    <scope>NUCLEOTIDE SEQUENCE [LARGE SCALE GENOMIC DNA]</scope>
    <source>
        <strain evidence="2">JCM 7686</strain>
        <plasmid evidence="3">Plasmid pAMI4</plasmid>
    </source>
</reference>